<evidence type="ECO:0000313" key="2">
    <source>
        <dbReference type="Proteomes" id="UP000297245"/>
    </source>
</evidence>
<dbReference type="Proteomes" id="UP000297245">
    <property type="component" value="Unassembled WGS sequence"/>
</dbReference>
<reference evidence="1 2" key="1">
    <citation type="journal article" date="2019" name="Nat. Ecol. Evol.">
        <title>Megaphylogeny resolves global patterns of mushroom evolution.</title>
        <authorList>
            <person name="Varga T."/>
            <person name="Krizsan K."/>
            <person name="Foldi C."/>
            <person name="Dima B."/>
            <person name="Sanchez-Garcia M."/>
            <person name="Sanchez-Ramirez S."/>
            <person name="Szollosi G.J."/>
            <person name="Szarkandi J.G."/>
            <person name="Papp V."/>
            <person name="Albert L."/>
            <person name="Andreopoulos W."/>
            <person name="Angelini C."/>
            <person name="Antonin V."/>
            <person name="Barry K.W."/>
            <person name="Bougher N.L."/>
            <person name="Buchanan P."/>
            <person name="Buyck B."/>
            <person name="Bense V."/>
            <person name="Catcheside P."/>
            <person name="Chovatia M."/>
            <person name="Cooper J."/>
            <person name="Damon W."/>
            <person name="Desjardin D."/>
            <person name="Finy P."/>
            <person name="Geml J."/>
            <person name="Haridas S."/>
            <person name="Hughes K."/>
            <person name="Justo A."/>
            <person name="Karasinski D."/>
            <person name="Kautmanova I."/>
            <person name="Kiss B."/>
            <person name="Kocsube S."/>
            <person name="Kotiranta H."/>
            <person name="LaButti K.M."/>
            <person name="Lechner B.E."/>
            <person name="Liimatainen K."/>
            <person name="Lipzen A."/>
            <person name="Lukacs Z."/>
            <person name="Mihaltcheva S."/>
            <person name="Morgado L.N."/>
            <person name="Niskanen T."/>
            <person name="Noordeloos M.E."/>
            <person name="Ohm R.A."/>
            <person name="Ortiz-Santana B."/>
            <person name="Ovrebo C."/>
            <person name="Racz N."/>
            <person name="Riley R."/>
            <person name="Savchenko A."/>
            <person name="Shiryaev A."/>
            <person name="Soop K."/>
            <person name="Spirin V."/>
            <person name="Szebenyi C."/>
            <person name="Tomsovsky M."/>
            <person name="Tulloss R.E."/>
            <person name="Uehling J."/>
            <person name="Grigoriev I.V."/>
            <person name="Vagvolgyi C."/>
            <person name="Papp T."/>
            <person name="Martin F.M."/>
            <person name="Miettinen O."/>
            <person name="Hibbett D.S."/>
            <person name="Nagy L.G."/>
        </authorList>
    </citation>
    <scope>NUCLEOTIDE SEQUENCE [LARGE SCALE GENOMIC DNA]</scope>
    <source>
        <strain evidence="1 2">CBS 962.96</strain>
    </source>
</reference>
<dbReference type="InterPro" id="IPR036397">
    <property type="entry name" value="RNaseH_sf"/>
</dbReference>
<dbReference type="Gene3D" id="3.30.420.10">
    <property type="entry name" value="Ribonuclease H-like superfamily/Ribonuclease H"/>
    <property type="match status" value="1"/>
</dbReference>
<organism evidence="1 2">
    <name type="scientific">Dendrothele bispora (strain CBS 962.96)</name>
    <dbReference type="NCBI Taxonomy" id="1314807"/>
    <lineage>
        <taxon>Eukaryota</taxon>
        <taxon>Fungi</taxon>
        <taxon>Dikarya</taxon>
        <taxon>Basidiomycota</taxon>
        <taxon>Agaricomycotina</taxon>
        <taxon>Agaricomycetes</taxon>
        <taxon>Agaricomycetidae</taxon>
        <taxon>Agaricales</taxon>
        <taxon>Agaricales incertae sedis</taxon>
        <taxon>Dendrothele</taxon>
    </lineage>
</organism>
<dbReference type="PANTHER" id="PTHR35871">
    <property type="entry name" value="EXPRESSED PROTEIN"/>
    <property type="match status" value="1"/>
</dbReference>
<dbReference type="EMBL" id="ML180391">
    <property type="protein sequence ID" value="THU77597.1"/>
    <property type="molecule type" value="Genomic_DNA"/>
</dbReference>
<dbReference type="OrthoDB" id="2449121at2759"/>
<sequence>MSNDQASEPEPSEPGPETIENAGHYCLFLPKYHCELNFIEYFWGSVAAYLRDHCDYTFDTLKVNLPHALKSVDIKTIRRWELRTRRWISAYRDGLGAKDAQLRVRQFSSRKYKSHRRVPETLASQFDS</sequence>
<proteinExistence type="predicted"/>
<dbReference type="GO" id="GO:0003676">
    <property type="term" value="F:nucleic acid binding"/>
    <property type="evidence" value="ECO:0007669"/>
    <property type="project" value="InterPro"/>
</dbReference>
<evidence type="ECO:0008006" key="3">
    <source>
        <dbReference type="Google" id="ProtNLM"/>
    </source>
</evidence>
<name>A0A4S8KPJ6_DENBC</name>
<dbReference type="AlphaFoldDB" id="A0A4S8KPJ6"/>
<protein>
    <recommendedName>
        <fullName evidence="3">Tc1-like transposase DDE domain-containing protein</fullName>
    </recommendedName>
</protein>
<gene>
    <name evidence="1" type="ORF">K435DRAFT_701996</name>
</gene>
<dbReference type="PANTHER" id="PTHR35871:SF1">
    <property type="entry name" value="CXC1-LIKE CYSTEINE CLUSTER ASSOCIATED WITH KDZ TRANSPOSASES DOMAIN-CONTAINING PROTEIN"/>
    <property type="match status" value="1"/>
</dbReference>
<keyword evidence="2" id="KW-1185">Reference proteome</keyword>
<accession>A0A4S8KPJ6</accession>
<evidence type="ECO:0000313" key="1">
    <source>
        <dbReference type="EMBL" id="THU77597.1"/>
    </source>
</evidence>